<evidence type="ECO:0000313" key="1">
    <source>
        <dbReference type="EMBL" id="RTX75388.1"/>
    </source>
</evidence>
<accession>A0AAJ4SK84</accession>
<protein>
    <submittedName>
        <fullName evidence="1">Uncharacterized protein</fullName>
    </submittedName>
</protein>
<name>A0AAJ4SK84_MAMSC</name>
<sequence length="177" mass="20128">MEMFQEFKKQFINFLNSDNRIVLTKGMFHEIKLLSILAAIETQSQYSKGTLNAHSKEVFKDLTEQGMLTKEIPLNTTFTLNDLSLKLNLYTANTPNFGEFAIYYPVNPKVIKGKNIEILVDHIKDNPASKVFIITANDWEFNSKVSKTLEEISDIVVGEDLKQGIQEIFNSGFNNGN</sequence>
<proteinExistence type="predicted"/>
<reference evidence="1 2" key="1">
    <citation type="submission" date="2018-10" db="EMBL/GenBank/DDBJ databases">
        <title>A collection Staphylococci species genome sequencing.</title>
        <authorList>
            <person name="Cole K."/>
        </authorList>
    </citation>
    <scope>NUCLEOTIDE SEQUENCE [LARGE SCALE GENOMIC DNA]</scope>
    <source>
        <strain evidence="2">NCTC 12218</strain>
    </source>
</reference>
<comment type="caution">
    <text evidence="1">The sequence shown here is derived from an EMBL/GenBank/DDBJ whole genome shotgun (WGS) entry which is preliminary data.</text>
</comment>
<gene>
    <name evidence="1" type="ORF">CD117_00550</name>
</gene>
<dbReference type="EMBL" id="RXWV01000003">
    <property type="protein sequence ID" value="RTX75388.1"/>
    <property type="molecule type" value="Genomic_DNA"/>
</dbReference>
<organism evidence="1 2">
    <name type="scientific">Mammaliicoccus sciuri</name>
    <name type="common">Staphylococcus sciuri</name>
    <dbReference type="NCBI Taxonomy" id="1296"/>
    <lineage>
        <taxon>Bacteria</taxon>
        <taxon>Bacillati</taxon>
        <taxon>Bacillota</taxon>
        <taxon>Bacilli</taxon>
        <taxon>Bacillales</taxon>
        <taxon>Staphylococcaceae</taxon>
        <taxon>Mammaliicoccus</taxon>
    </lineage>
</organism>
<dbReference type="Proteomes" id="UP000274792">
    <property type="component" value="Unassembled WGS sequence"/>
</dbReference>
<dbReference type="AlphaFoldDB" id="A0AAJ4SK84"/>
<evidence type="ECO:0000313" key="2">
    <source>
        <dbReference type="Proteomes" id="UP000274792"/>
    </source>
</evidence>
<dbReference type="RefSeq" id="WP_126476351.1">
    <property type="nucleotide sequence ID" value="NZ_RXWV01000003.1"/>
</dbReference>